<feature type="transmembrane region" description="Helical" evidence="2">
    <location>
        <begin position="97"/>
        <end position="114"/>
    </location>
</feature>
<keyword evidence="2" id="KW-0472">Membrane</keyword>
<organism evidence="3 4">
    <name type="scientific">Monosporascus ibericus</name>
    <dbReference type="NCBI Taxonomy" id="155417"/>
    <lineage>
        <taxon>Eukaryota</taxon>
        <taxon>Fungi</taxon>
        <taxon>Dikarya</taxon>
        <taxon>Ascomycota</taxon>
        <taxon>Pezizomycotina</taxon>
        <taxon>Sordariomycetes</taxon>
        <taxon>Xylariomycetidae</taxon>
        <taxon>Xylariales</taxon>
        <taxon>Xylariales incertae sedis</taxon>
        <taxon>Monosporascus</taxon>
    </lineage>
</organism>
<feature type="compositionally biased region" description="Basic and acidic residues" evidence="1">
    <location>
        <begin position="709"/>
        <end position="718"/>
    </location>
</feature>
<reference evidence="3 4" key="1">
    <citation type="submission" date="2018-06" db="EMBL/GenBank/DDBJ databases">
        <title>Complete Genomes of Monosporascus.</title>
        <authorList>
            <person name="Robinson A.J."/>
            <person name="Natvig D.O."/>
        </authorList>
    </citation>
    <scope>NUCLEOTIDE SEQUENCE [LARGE SCALE GENOMIC DNA]</scope>
    <source>
        <strain evidence="3 4">CBS 110550</strain>
    </source>
</reference>
<feature type="transmembrane region" description="Helical" evidence="2">
    <location>
        <begin position="161"/>
        <end position="186"/>
    </location>
</feature>
<feature type="transmembrane region" description="Helical" evidence="2">
    <location>
        <begin position="55"/>
        <end position="77"/>
    </location>
</feature>
<keyword evidence="2" id="KW-1133">Transmembrane helix</keyword>
<name>A0A4Q4T6W4_9PEZI</name>
<keyword evidence="2" id="KW-0812">Transmembrane</keyword>
<evidence type="ECO:0000313" key="3">
    <source>
        <dbReference type="EMBL" id="RYP02185.1"/>
    </source>
</evidence>
<dbReference type="OrthoDB" id="5342924at2759"/>
<protein>
    <submittedName>
        <fullName evidence="3">Uncharacterized protein</fullName>
    </submittedName>
</protein>
<evidence type="ECO:0000256" key="2">
    <source>
        <dbReference type="SAM" id="Phobius"/>
    </source>
</evidence>
<gene>
    <name evidence="3" type="ORF">DL764_005902</name>
</gene>
<evidence type="ECO:0000256" key="1">
    <source>
        <dbReference type="SAM" id="MobiDB-lite"/>
    </source>
</evidence>
<accession>A0A4Q4T6W4</accession>
<proteinExistence type="predicted"/>
<sequence length="725" mass="78387">MNKITRPPGLLNSPSLPITLTLALRALGLQLLTGSLRPHLSELPKIAIRKRRRSAFPSLLLHLLPLAGCLFLIALNVRPVAVLPQYPWEALQFVAKVHEMTMQASVAAAALAYVRRELAKGRSVPFGALCGVLQVQQLSYLWSLEFWGAATARWLQGRRRVLFILFVPFCVLVAASVGPSSAMLMLPRTIDYPWFRAEFVWDATRAELFPHHVTGDRVPSCRDLEVQGSTSSYRCPFRDWETVESAVAWFSLYDEGRISYTNTDGFNVGRTLAIGRVWDYAHNGWSAAIASVQHRDTTDEILAAVQKWAPAKVSGEMVLPMVRAFCNAGLARSGDEFRKTPILFPTPVGGDGVVGIFTEGKAFEAARSAGPRPHVLWFDAPAAQRETASIYSLFVNPRSLVANATDAIEVAACAVEAIWTSQKFVANSYPLRRTANLTAPALNGPLNMTGDWPGLPVRIDKEWAQALIPNPGNTGSMTGSFLGDLMMSVPLGGCGFRPHGPPNAVNPCPVFHHFVAGLFASGLSAGDEPAVQSGIISPNLYAHEDSSFTAAAVHRPNLYRIPVSMSRDELGYSLTSTPVKVAVVALSLYSALAVGFVAHTLVTGVSSSAWDSIAELVALALNSERPVEVENATAGIEAIRTMAEGVAMREGEGGRLELVFVGSDGGEWNREGNEEGMVGEDDGSDYGAQGENQNGEENGDLEGIEENAAGEKEDRKLGIEYNQVY</sequence>
<comment type="caution">
    <text evidence="3">The sequence shown here is derived from an EMBL/GenBank/DDBJ whole genome shotgun (WGS) entry which is preliminary data.</text>
</comment>
<evidence type="ECO:0000313" key="4">
    <source>
        <dbReference type="Proteomes" id="UP000293360"/>
    </source>
</evidence>
<keyword evidence="4" id="KW-1185">Reference proteome</keyword>
<dbReference type="Proteomes" id="UP000293360">
    <property type="component" value="Unassembled WGS sequence"/>
</dbReference>
<feature type="region of interest" description="Disordered" evidence="1">
    <location>
        <begin position="665"/>
        <end position="725"/>
    </location>
</feature>
<dbReference type="EMBL" id="QJNU01000326">
    <property type="protein sequence ID" value="RYP02185.1"/>
    <property type="molecule type" value="Genomic_DNA"/>
</dbReference>
<dbReference type="AlphaFoldDB" id="A0A4Q4T6W4"/>